<reference evidence="11 12" key="1">
    <citation type="submission" date="2016-10" db="EMBL/GenBank/DDBJ databases">
        <authorList>
            <person name="de Groot N.N."/>
        </authorList>
    </citation>
    <scope>NUCLEOTIDE SEQUENCE [LARGE SCALE GENOMIC DNA]</scope>
    <source>
        <strain evidence="11 12">DSM 12272</strain>
    </source>
</reference>
<comment type="catalytic activity">
    <reaction evidence="9">
        <text>a 5'-end NAD(+)-phospho-ribonucleoside in mRNA + H2O = a 5'-end phospho-adenosine-phospho-ribonucleoside in mRNA + beta-nicotinamide D-ribonucleotide + 2 H(+)</text>
        <dbReference type="Rhea" id="RHEA:60876"/>
        <dbReference type="Rhea" id="RHEA-COMP:15698"/>
        <dbReference type="Rhea" id="RHEA-COMP:15719"/>
        <dbReference type="ChEBI" id="CHEBI:14649"/>
        <dbReference type="ChEBI" id="CHEBI:15377"/>
        <dbReference type="ChEBI" id="CHEBI:15378"/>
        <dbReference type="ChEBI" id="CHEBI:144029"/>
        <dbReference type="ChEBI" id="CHEBI:144051"/>
    </reaction>
    <physiologicalReaction direction="left-to-right" evidence="9">
        <dbReference type="Rhea" id="RHEA:60877"/>
    </physiologicalReaction>
</comment>
<feature type="domain" description="Nudix hydrolase" evidence="10">
    <location>
        <begin position="147"/>
        <end position="271"/>
    </location>
</feature>
<dbReference type="GO" id="GO:0006742">
    <property type="term" value="P:NADP+ catabolic process"/>
    <property type="evidence" value="ECO:0007669"/>
    <property type="project" value="TreeGrafter"/>
</dbReference>
<dbReference type="AlphaFoldDB" id="A0A1H0L925"/>
<evidence type="ECO:0000313" key="11">
    <source>
        <dbReference type="EMBL" id="SDO64615.1"/>
    </source>
</evidence>
<keyword evidence="12" id="KW-1185">Reference proteome</keyword>
<evidence type="ECO:0000256" key="7">
    <source>
        <dbReference type="ARBA" id="ARBA00022842"/>
    </source>
</evidence>
<evidence type="ECO:0000256" key="5">
    <source>
        <dbReference type="ARBA" id="ARBA00022723"/>
    </source>
</evidence>
<dbReference type="PROSITE" id="PS51462">
    <property type="entry name" value="NUDIX"/>
    <property type="match status" value="1"/>
</dbReference>
<dbReference type="GO" id="GO:0005829">
    <property type="term" value="C:cytosol"/>
    <property type="evidence" value="ECO:0007669"/>
    <property type="project" value="TreeGrafter"/>
</dbReference>
<dbReference type="Gene3D" id="3.90.79.10">
    <property type="entry name" value="Nucleoside Triphosphate Pyrophosphohydrolase"/>
    <property type="match status" value="1"/>
</dbReference>
<evidence type="ECO:0000313" key="12">
    <source>
        <dbReference type="Proteomes" id="UP000198597"/>
    </source>
</evidence>
<accession>A0A1H0L925</accession>
<dbReference type="Gene3D" id="3.90.79.20">
    <property type="match status" value="1"/>
</dbReference>
<gene>
    <name evidence="11" type="ORF">SAMN04488529_10125</name>
</gene>
<dbReference type="InterPro" id="IPR049734">
    <property type="entry name" value="NudC-like_C"/>
</dbReference>
<protein>
    <recommendedName>
        <fullName evidence="4">NAD(+) diphosphatase</fullName>
        <ecNumber evidence="4">3.6.1.22</ecNumber>
    </recommendedName>
</protein>
<dbReference type="InterPro" id="IPR050241">
    <property type="entry name" value="NAD-cap_RNA_hydrolase_NudC"/>
</dbReference>
<dbReference type="NCBIfam" id="NF001299">
    <property type="entry name" value="PRK00241.1"/>
    <property type="match status" value="1"/>
</dbReference>
<dbReference type="InterPro" id="IPR020084">
    <property type="entry name" value="NUDIX_hydrolase_CS"/>
</dbReference>
<keyword evidence="6" id="KW-0378">Hydrolase</keyword>
<keyword evidence="8" id="KW-0520">NAD</keyword>
<dbReference type="InterPro" id="IPR000086">
    <property type="entry name" value="NUDIX_hydrolase_dom"/>
</dbReference>
<dbReference type="EMBL" id="FNJM01000001">
    <property type="protein sequence ID" value="SDO64615.1"/>
    <property type="molecule type" value="Genomic_DNA"/>
</dbReference>
<dbReference type="Proteomes" id="UP000198597">
    <property type="component" value="Unassembled WGS sequence"/>
</dbReference>
<comment type="cofactor">
    <cofactor evidence="2">
        <name>Zn(2+)</name>
        <dbReference type="ChEBI" id="CHEBI:29105"/>
    </cofactor>
</comment>
<name>A0A1H0L925_9CLOT</name>
<evidence type="ECO:0000256" key="3">
    <source>
        <dbReference type="ARBA" id="ARBA00009595"/>
    </source>
</evidence>
<keyword evidence="5" id="KW-0479">Metal-binding</keyword>
<sequence>MHTPESYINLCLDIKEDDNLSLWFIYKGNKLLIKKDNLNIQVPTLQDCTLLKENLENIFFVGISSNISYYCAEISDSYILPNTLEWGSLKDERWIDNRGVYFKGIKSYQLLSWNNSSKYCGKCGTLTDVNYDEQSKKCPNCGFTQYPRISPAIIVGIKNEDKILLAHNSNFTEGLYSVIAGFVEQGETLEETVKREVFEEVGIKIKNVTYFGSSPWSTEDSLMIGFIADYESGEIKVDNKEILMANWYSNDSVLPILPSKLTIARSIIDYLLK</sequence>
<dbReference type="GO" id="GO:0035529">
    <property type="term" value="F:NADH pyrophosphatase activity"/>
    <property type="evidence" value="ECO:0007669"/>
    <property type="project" value="TreeGrafter"/>
</dbReference>
<organism evidence="11 12">
    <name type="scientific">Clostridium gasigenes</name>
    <dbReference type="NCBI Taxonomy" id="94869"/>
    <lineage>
        <taxon>Bacteria</taxon>
        <taxon>Bacillati</taxon>
        <taxon>Bacillota</taxon>
        <taxon>Clostridia</taxon>
        <taxon>Eubacteriales</taxon>
        <taxon>Clostridiaceae</taxon>
        <taxon>Clostridium</taxon>
    </lineage>
</organism>
<evidence type="ECO:0000259" key="10">
    <source>
        <dbReference type="PROSITE" id="PS51462"/>
    </source>
</evidence>
<evidence type="ECO:0000256" key="8">
    <source>
        <dbReference type="ARBA" id="ARBA00023027"/>
    </source>
</evidence>
<dbReference type="PANTHER" id="PTHR42904">
    <property type="entry name" value="NUDIX HYDROLASE, NUDC SUBFAMILY"/>
    <property type="match status" value="1"/>
</dbReference>
<evidence type="ECO:0000256" key="4">
    <source>
        <dbReference type="ARBA" id="ARBA00012381"/>
    </source>
</evidence>
<evidence type="ECO:0000256" key="1">
    <source>
        <dbReference type="ARBA" id="ARBA00001946"/>
    </source>
</evidence>
<dbReference type="GO" id="GO:0019677">
    <property type="term" value="P:NAD+ catabolic process"/>
    <property type="evidence" value="ECO:0007669"/>
    <property type="project" value="TreeGrafter"/>
</dbReference>
<comment type="cofactor">
    <cofactor evidence="1">
        <name>Mg(2+)</name>
        <dbReference type="ChEBI" id="CHEBI:18420"/>
    </cofactor>
</comment>
<evidence type="ECO:0000256" key="2">
    <source>
        <dbReference type="ARBA" id="ARBA00001947"/>
    </source>
</evidence>
<dbReference type="Pfam" id="PF00293">
    <property type="entry name" value="NUDIX"/>
    <property type="match status" value="1"/>
</dbReference>
<evidence type="ECO:0000256" key="9">
    <source>
        <dbReference type="ARBA" id="ARBA00023679"/>
    </source>
</evidence>
<dbReference type="InterPro" id="IPR015797">
    <property type="entry name" value="NUDIX_hydrolase-like_dom_sf"/>
</dbReference>
<dbReference type="PANTHER" id="PTHR42904:SF6">
    <property type="entry name" value="NAD-CAPPED RNA HYDROLASE NUDT12"/>
    <property type="match status" value="1"/>
</dbReference>
<dbReference type="CDD" id="cd03429">
    <property type="entry name" value="NUDIX_NADH_pyrophosphatase_Nudt13"/>
    <property type="match status" value="1"/>
</dbReference>
<dbReference type="PROSITE" id="PS00893">
    <property type="entry name" value="NUDIX_BOX"/>
    <property type="match status" value="1"/>
</dbReference>
<dbReference type="RefSeq" id="WP_089964653.1">
    <property type="nucleotide sequence ID" value="NZ_FNJM01000001.1"/>
</dbReference>
<evidence type="ECO:0000256" key="6">
    <source>
        <dbReference type="ARBA" id="ARBA00022801"/>
    </source>
</evidence>
<dbReference type="GO" id="GO:0046872">
    <property type="term" value="F:metal ion binding"/>
    <property type="evidence" value="ECO:0007669"/>
    <property type="project" value="UniProtKB-KW"/>
</dbReference>
<keyword evidence="7" id="KW-0460">Magnesium</keyword>
<proteinExistence type="inferred from homology"/>
<dbReference type="EC" id="3.6.1.22" evidence="4"/>
<comment type="similarity">
    <text evidence="3">Belongs to the Nudix hydrolase family. NudC subfamily.</text>
</comment>
<dbReference type="SUPFAM" id="SSF55811">
    <property type="entry name" value="Nudix"/>
    <property type="match status" value="1"/>
</dbReference>
<dbReference type="OrthoDB" id="9787476at2"/>
<dbReference type="STRING" id="94869.SAMN04488529_10125"/>